<gene>
    <name evidence="4" type="ORF">KFK09_013217</name>
</gene>
<evidence type="ECO:0000256" key="3">
    <source>
        <dbReference type="SAM" id="SignalP"/>
    </source>
</evidence>
<name>A0A8T3BCH8_DENNO</name>
<evidence type="ECO:0000313" key="4">
    <source>
        <dbReference type="EMBL" id="KAI0507099.1"/>
    </source>
</evidence>
<reference evidence="4" key="1">
    <citation type="journal article" date="2022" name="Front. Genet.">
        <title>Chromosome-Scale Assembly of the Dendrobium nobile Genome Provides Insights Into the Molecular Mechanism of the Biosynthesis of the Medicinal Active Ingredient of Dendrobium.</title>
        <authorList>
            <person name="Xu Q."/>
            <person name="Niu S.-C."/>
            <person name="Li K.-L."/>
            <person name="Zheng P.-J."/>
            <person name="Zhang X.-J."/>
            <person name="Jia Y."/>
            <person name="Liu Y."/>
            <person name="Niu Y.-X."/>
            <person name="Yu L.-H."/>
            <person name="Chen D.-F."/>
            <person name="Zhang G.-Q."/>
        </authorList>
    </citation>
    <scope>NUCLEOTIDE SEQUENCE</scope>
    <source>
        <tissue evidence="4">Leaf</tissue>
    </source>
</reference>
<dbReference type="Proteomes" id="UP000829196">
    <property type="component" value="Unassembled WGS sequence"/>
</dbReference>
<dbReference type="GO" id="GO:0005739">
    <property type="term" value="C:mitochondrion"/>
    <property type="evidence" value="ECO:0007669"/>
    <property type="project" value="TreeGrafter"/>
</dbReference>
<dbReference type="OrthoDB" id="1146105at2759"/>
<dbReference type="PANTHER" id="PTHR45717:SF13">
    <property type="entry name" value="OS02G0796400 PROTEIN"/>
    <property type="match status" value="1"/>
</dbReference>
<dbReference type="InterPro" id="IPR011990">
    <property type="entry name" value="TPR-like_helical_dom_sf"/>
</dbReference>
<proteinExistence type="inferred from homology"/>
<keyword evidence="5" id="KW-1185">Reference proteome</keyword>
<organism evidence="4 5">
    <name type="scientific">Dendrobium nobile</name>
    <name type="common">Orchid</name>
    <dbReference type="NCBI Taxonomy" id="94219"/>
    <lineage>
        <taxon>Eukaryota</taxon>
        <taxon>Viridiplantae</taxon>
        <taxon>Streptophyta</taxon>
        <taxon>Embryophyta</taxon>
        <taxon>Tracheophyta</taxon>
        <taxon>Spermatophyta</taxon>
        <taxon>Magnoliopsida</taxon>
        <taxon>Liliopsida</taxon>
        <taxon>Asparagales</taxon>
        <taxon>Orchidaceae</taxon>
        <taxon>Epidendroideae</taxon>
        <taxon>Malaxideae</taxon>
        <taxon>Dendrobiinae</taxon>
        <taxon>Dendrobium</taxon>
    </lineage>
</organism>
<evidence type="ECO:0000256" key="2">
    <source>
        <dbReference type="ARBA" id="ARBA00022737"/>
    </source>
</evidence>
<dbReference type="Pfam" id="PF01535">
    <property type="entry name" value="PPR"/>
    <property type="match status" value="1"/>
</dbReference>
<dbReference type="Pfam" id="PF13812">
    <property type="entry name" value="PPR_3"/>
    <property type="match status" value="1"/>
</dbReference>
<evidence type="ECO:0000256" key="1">
    <source>
        <dbReference type="ARBA" id="ARBA00007626"/>
    </source>
</evidence>
<comment type="caution">
    <text evidence="4">The sequence shown here is derived from an EMBL/GenBank/DDBJ whole genome shotgun (WGS) entry which is preliminary data.</text>
</comment>
<evidence type="ECO:0000313" key="5">
    <source>
        <dbReference type="Proteomes" id="UP000829196"/>
    </source>
</evidence>
<dbReference type="PROSITE" id="PS51257">
    <property type="entry name" value="PROKAR_LIPOPROTEIN"/>
    <property type="match status" value="1"/>
</dbReference>
<evidence type="ECO:0008006" key="6">
    <source>
        <dbReference type="Google" id="ProtNLM"/>
    </source>
</evidence>
<dbReference type="Gene3D" id="1.25.40.10">
    <property type="entry name" value="Tetratricopeptide repeat domain"/>
    <property type="match status" value="2"/>
</dbReference>
<dbReference type="AlphaFoldDB" id="A0A8T3BCH8"/>
<keyword evidence="2" id="KW-0677">Repeat</keyword>
<keyword evidence="3" id="KW-0732">Signal</keyword>
<feature type="chain" id="PRO_5035844968" description="Pentatricopeptide repeat-containing protein" evidence="3">
    <location>
        <begin position="24"/>
        <end position="535"/>
    </location>
</feature>
<protein>
    <recommendedName>
        <fullName evidence="6">Pentatricopeptide repeat-containing protein</fullName>
    </recommendedName>
</protein>
<dbReference type="SMR" id="A0A8T3BCH8"/>
<comment type="similarity">
    <text evidence="1">Belongs to the PPR family. P subfamily.</text>
</comment>
<feature type="signal peptide" evidence="3">
    <location>
        <begin position="1"/>
        <end position="23"/>
    </location>
</feature>
<sequence>MPMRSFFSVLLRRCLLVAPASQACRVISFSTIDTSRCFSSPAAPTSERVGLEIADEDPSSTPAGAPDDLRSRIFRLRFPKRSATVVIDKWIAEGRKATAPELRKIARDLRRSQRFKHALEIFMWMESRNGFQASAADQAAKLDLIIKVDGIANAELHFEQISHRASQKAASLPLLHSYVKQRELGKAEALLAKINNMGFIVNPHPFNEIMKLYAATGQFKKVIYVVQHMKRNKVPLNVLSYNLWMNACGEVSDIASLEMTYKEMMVDKNVQPGWSTYCTLANIYTRSSLVDKAFTALRIAENKLSMTKRLGYSFVMTNYAALGDKEGVLRLWELSKRVGGKIPCANYMSVISCLVKLGEIPEAEGVFRTWESQCWKYDIRVPNILLAAHMRNGWMDKVELLLFHALKKGANPNYKTWEILMEGWVKSKQMEKAVEAMKKGLSMLKHCIWRPPPEILLAIAEQYKEFQNVDDAKRFVKVLRRLHLMNLHLYKSFVRMHIEAKRMTPNILKMMDRDGIEPDEEIRLLIKQIESICTD</sequence>
<accession>A0A8T3BCH8</accession>
<dbReference type="PANTHER" id="PTHR45717">
    <property type="entry name" value="OS12G0527900 PROTEIN"/>
    <property type="match status" value="1"/>
</dbReference>
<dbReference type="GO" id="GO:0003729">
    <property type="term" value="F:mRNA binding"/>
    <property type="evidence" value="ECO:0007669"/>
    <property type="project" value="UniProtKB-ARBA"/>
</dbReference>
<dbReference type="EMBL" id="JAGYWB010000010">
    <property type="protein sequence ID" value="KAI0507099.1"/>
    <property type="molecule type" value="Genomic_DNA"/>
</dbReference>
<dbReference type="InterPro" id="IPR002885">
    <property type="entry name" value="PPR_rpt"/>
</dbReference>